<organism evidence="3 4">
    <name type="scientific">Tsuneonella aeria</name>
    <dbReference type="NCBI Taxonomy" id="1837929"/>
    <lineage>
        <taxon>Bacteria</taxon>
        <taxon>Pseudomonadati</taxon>
        <taxon>Pseudomonadota</taxon>
        <taxon>Alphaproteobacteria</taxon>
        <taxon>Sphingomonadales</taxon>
        <taxon>Erythrobacteraceae</taxon>
        <taxon>Tsuneonella</taxon>
    </lineage>
</organism>
<dbReference type="GO" id="GO:0016810">
    <property type="term" value="F:hydrolase activity, acting on carbon-nitrogen (but not peptide) bonds"/>
    <property type="evidence" value="ECO:0007669"/>
    <property type="project" value="InterPro"/>
</dbReference>
<feature type="domain" description="Amidohydrolase-related" evidence="2">
    <location>
        <begin position="343"/>
        <end position="453"/>
    </location>
</feature>
<dbReference type="AlphaFoldDB" id="A0A6I4TBS5"/>
<keyword evidence="4" id="KW-1185">Reference proteome</keyword>
<feature type="chain" id="PRO_5026284642" evidence="1">
    <location>
        <begin position="20"/>
        <end position="591"/>
    </location>
</feature>
<dbReference type="SUPFAM" id="SSF51556">
    <property type="entry name" value="Metallo-dependent hydrolases"/>
    <property type="match status" value="1"/>
</dbReference>
<dbReference type="EMBL" id="WTZA01000001">
    <property type="protein sequence ID" value="MXO74791.1"/>
    <property type="molecule type" value="Genomic_DNA"/>
</dbReference>
<evidence type="ECO:0000259" key="2">
    <source>
        <dbReference type="Pfam" id="PF01979"/>
    </source>
</evidence>
<comment type="caution">
    <text evidence="3">The sequence shown here is derived from an EMBL/GenBank/DDBJ whole genome shotgun (WGS) entry which is preliminary data.</text>
</comment>
<dbReference type="InterPro" id="IPR006680">
    <property type="entry name" value="Amidohydro-rel"/>
</dbReference>
<dbReference type="PANTHER" id="PTHR43135:SF3">
    <property type="entry name" value="ALPHA-D-RIBOSE 1-METHYLPHOSPHONATE 5-TRIPHOSPHATE DIPHOSPHATASE"/>
    <property type="match status" value="1"/>
</dbReference>
<dbReference type="PANTHER" id="PTHR43135">
    <property type="entry name" value="ALPHA-D-RIBOSE 1-METHYLPHOSPHONATE 5-TRIPHOSPHATE DIPHOSPHATASE"/>
    <property type="match status" value="1"/>
</dbReference>
<dbReference type="Proteomes" id="UP000439522">
    <property type="component" value="Unassembled WGS sequence"/>
</dbReference>
<dbReference type="OrthoDB" id="9758793at2"/>
<dbReference type="InterPro" id="IPR011059">
    <property type="entry name" value="Metal-dep_hydrolase_composite"/>
</dbReference>
<dbReference type="Gene3D" id="2.30.40.10">
    <property type="entry name" value="Urease, subunit C, domain 1"/>
    <property type="match status" value="1"/>
</dbReference>
<dbReference type="SUPFAM" id="SSF51338">
    <property type="entry name" value="Composite domain of metallo-dependent hydrolases"/>
    <property type="match status" value="1"/>
</dbReference>
<evidence type="ECO:0000313" key="3">
    <source>
        <dbReference type="EMBL" id="MXO74791.1"/>
    </source>
</evidence>
<reference evidence="3 4" key="1">
    <citation type="submission" date="2019-12" db="EMBL/GenBank/DDBJ databases">
        <title>Genomic-based taxomic classification of the family Erythrobacteraceae.</title>
        <authorList>
            <person name="Xu L."/>
        </authorList>
    </citation>
    <scope>NUCLEOTIDE SEQUENCE [LARGE SCALE GENOMIC DNA]</scope>
    <source>
        <strain evidence="3 4">100921-2</strain>
    </source>
</reference>
<feature type="signal peptide" evidence="1">
    <location>
        <begin position="1"/>
        <end position="19"/>
    </location>
</feature>
<dbReference type="Gene3D" id="3.20.20.140">
    <property type="entry name" value="Metal-dependent hydrolases"/>
    <property type="match status" value="2"/>
</dbReference>
<keyword evidence="3" id="KW-0378">Hydrolase</keyword>
<evidence type="ECO:0000313" key="4">
    <source>
        <dbReference type="Proteomes" id="UP000439522"/>
    </source>
</evidence>
<accession>A0A6I4TBS5</accession>
<dbReference type="Pfam" id="PF01979">
    <property type="entry name" value="Amidohydro_1"/>
    <property type="match status" value="1"/>
</dbReference>
<dbReference type="InterPro" id="IPR051781">
    <property type="entry name" value="Metallo-dep_Hydrolase"/>
</dbReference>
<keyword evidence="1" id="KW-0732">Signal</keyword>
<sequence>MRFLLFVACSFLLPSAASATGTLTIRNITIVDPVDGTRSAQDVVIQNDRIVAITATGAKSSEALGETTVVDGTGKYLIPGLWDMHGHVSDEASGPLYILNGVTGVRQIMGHSLSYAWRHRKLEATPAMPRMYLGSTLVDGKPAHVPGSIEVSSIDEARQAVRTVKSSGAEFLKIYSKVPADAYEALIDEARKLDVRVEGHVPDSVSWASVAKDGKQRSIEHLWGLPRWVASNAENLSERTAKFYEGVTWGGTLTPEQQKRTIELQNEAYDNFDPRRFADLVRDLKRNRVWQSPTLIVWETRIRETDPALAKDPRLALIPQWMREFWKWKVGNDGNGEPAARALSERRHKFNLDRLREMHASGVPILAGTDSPLPYNLPGWSLHDELALLVEAGLTPKEALQAATSNAGQFIGRNDIGRVRPGAIADLVITTADPTVDIRNTRKIDAVIIGGRLIDRTARDAAFQQLKRKFAAPTAAAALTEAFKDGGLAAAIATYEEVCPAPDAVRDCSPIDAVEYTLAPLVLESPEKDRFGTLVDWAERRFPDDVEVQTWVALEQKKASRPDRSKAALQRALQLAPGSPFLLHHLQLLKD</sequence>
<dbReference type="InterPro" id="IPR032466">
    <property type="entry name" value="Metal_Hydrolase"/>
</dbReference>
<evidence type="ECO:0000256" key="1">
    <source>
        <dbReference type="SAM" id="SignalP"/>
    </source>
</evidence>
<name>A0A6I4TBS5_9SPHN</name>
<protein>
    <submittedName>
        <fullName evidence="3">Amidohydrolase family protein</fullName>
    </submittedName>
</protein>
<gene>
    <name evidence="3" type="ORF">GRI40_06100</name>
</gene>
<proteinExistence type="predicted"/>
<dbReference type="RefSeq" id="WP_160610516.1">
    <property type="nucleotide sequence ID" value="NZ_WTZA01000001.1"/>
</dbReference>